<evidence type="ECO:0000256" key="4">
    <source>
        <dbReference type="ARBA" id="ARBA00023136"/>
    </source>
</evidence>
<comment type="caution">
    <text evidence="6">The sequence shown here is derived from an EMBL/GenBank/DDBJ whole genome shotgun (WGS) entry which is preliminary data.</text>
</comment>
<organism evidence="6 7">
    <name type="scientific">Mycolicibacterium bacteremicum</name>
    <name type="common">Mycobacterium bacteremicum</name>
    <dbReference type="NCBI Taxonomy" id="564198"/>
    <lineage>
        <taxon>Bacteria</taxon>
        <taxon>Bacillati</taxon>
        <taxon>Actinomycetota</taxon>
        <taxon>Actinomycetes</taxon>
        <taxon>Mycobacteriales</taxon>
        <taxon>Mycobacteriaceae</taxon>
        <taxon>Mycolicibacterium</taxon>
    </lineage>
</organism>
<sequence>MSKLSTAARRLVLGRPFRSDKLSHTLLPKRIALPVFASDALSSVAYAPEEIFLVLSVAGLAAYSFAPWIGLAVAAVMLIVIASYRQNVHAYPSGGGDYEVVTTNLGGTAGLTVASALLVDYVLTVAVSMSSAMANIGSAVPFINQHKVLFAVVAILLLAALNLRGIRESGTAFAIPTYAFMIGIFVMLGWGLFQIYVLGHDLKAESASFDVNSDHGDLMAVAMVFLVARAFSSGCAALTGVEAISNGVPAFQKPKSRNAASTLLMLGVIATTLFIGIIMLAKETGVKIAEHPETQLVGAPEGYHQKTLIAQLADAVFHDFPVGLYAIAGVTALILVLAANTAFNGFPVLGSILAQDRFLPRQLHTRGDRLAFSNGILFLALAAIAFVVAFQAEVTHLIQLYIVGVFVSFTLSQIGMVRHWTRYLKVETDPAVRRHMMRSRVINAVGCACTGSVLIVVVITKFMAGAWIAILAMGSLFVLMKLIRRHYDTVARELDEQEAEVEDVVLPSRNHAVVLVSKLHLPTKRALAYARATRPDVLEAITVSVDDAETRALVHTWEESDISTPLKVIASPYREITRPVLDYVKRVTKESPRTVVTVFIPEYVVGHWWEQVLHNQSALRLKGRLLFEPNVMVTSVPWQLNSSERLKTMQPQSAPGDARRGFLD</sequence>
<feature type="transmembrane region" description="Helical" evidence="5">
    <location>
        <begin position="262"/>
        <end position="281"/>
    </location>
</feature>
<feature type="transmembrane region" description="Helical" evidence="5">
    <location>
        <begin position="105"/>
        <end position="128"/>
    </location>
</feature>
<dbReference type="GO" id="GO:0016020">
    <property type="term" value="C:membrane"/>
    <property type="evidence" value="ECO:0007669"/>
    <property type="project" value="UniProtKB-SubCell"/>
</dbReference>
<feature type="transmembrane region" description="Helical" evidence="5">
    <location>
        <begin position="218"/>
        <end position="241"/>
    </location>
</feature>
<gene>
    <name evidence="6" type="ORF">BST17_16350</name>
</gene>
<feature type="transmembrane region" description="Helical" evidence="5">
    <location>
        <begin position="441"/>
        <end position="459"/>
    </location>
</feature>
<accession>A0A1W9YWG8</accession>
<dbReference type="PANTHER" id="PTHR47704:SF1">
    <property type="entry name" value="POTASSIUM TRANSPORTER KIMA"/>
    <property type="match status" value="1"/>
</dbReference>
<dbReference type="OrthoDB" id="9759676at2"/>
<reference evidence="6 7" key="1">
    <citation type="submission" date="2017-02" db="EMBL/GenBank/DDBJ databases">
        <title>The new phylogeny of genus Mycobacterium.</title>
        <authorList>
            <person name="Tortoli E."/>
            <person name="Trovato A."/>
            <person name="Cirillo D.M."/>
        </authorList>
    </citation>
    <scope>NUCLEOTIDE SEQUENCE [LARGE SCALE GENOMIC DNA]</scope>
    <source>
        <strain evidence="6 7">DSM 45578</strain>
    </source>
</reference>
<evidence type="ECO:0000256" key="1">
    <source>
        <dbReference type="ARBA" id="ARBA00004141"/>
    </source>
</evidence>
<feature type="transmembrane region" description="Helical" evidence="5">
    <location>
        <begin position="370"/>
        <end position="392"/>
    </location>
</feature>
<evidence type="ECO:0000256" key="3">
    <source>
        <dbReference type="ARBA" id="ARBA00022989"/>
    </source>
</evidence>
<keyword evidence="6" id="KW-0238">DNA-binding</keyword>
<dbReference type="AlphaFoldDB" id="A0A1W9YWG8"/>
<feature type="transmembrane region" description="Helical" evidence="5">
    <location>
        <begin position="60"/>
        <end position="84"/>
    </location>
</feature>
<evidence type="ECO:0000313" key="7">
    <source>
        <dbReference type="Proteomes" id="UP000192366"/>
    </source>
</evidence>
<feature type="transmembrane region" description="Helical" evidence="5">
    <location>
        <begin position="465"/>
        <end position="483"/>
    </location>
</feature>
<comment type="subcellular location">
    <subcellularLocation>
        <location evidence="1">Membrane</location>
        <topology evidence="1">Multi-pass membrane protein</topology>
    </subcellularLocation>
</comment>
<protein>
    <submittedName>
        <fullName evidence="6">DNA-binding protein</fullName>
    </submittedName>
</protein>
<evidence type="ECO:0000313" key="6">
    <source>
        <dbReference type="EMBL" id="ORA04100.1"/>
    </source>
</evidence>
<dbReference type="PANTHER" id="PTHR47704">
    <property type="entry name" value="POTASSIUM TRANSPORTER KIMA"/>
    <property type="match status" value="1"/>
</dbReference>
<keyword evidence="4 5" id="KW-0472">Membrane</keyword>
<dbReference type="Proteomes" id="UP000192366">
    <property type="component" value="Unassembled WGS sequence"/>
</dbReference>
<dbReference type="GO" id="GO:0022857">
    <property type="term" value="F:transmembrane transporter activity"/>
    <property type="evidence" value="ECO:0007669"/>
    <property type="project" value="InterPro"/>
</dbReference>
<evidence type="ECO:0000256" key="5">
    <source>
        <dbReference type="SAM" id="Phobius"/>
    </source>
</evidence>
<dbReference type="GO" id="GO:0003677">
    <property type="term" value="F:DNA binding"/>
    <property type="evidence" value="ECO:0007669"/>
    <property type="project" value="UniProtKB-KW"/>
</dbReference>
<name>A0A1W9YWG8_MYCBA</name>
<evidence type="ECO:0000256" key="2">
    <source>
        <dbReference type="ARBA" id="ARBA00022692"/>
    </source>
</evidence>
<keyword evidence="2 5" id="KW-0812">Transmembrane</keyword>
<dbReference type="Pfam" id="PF13520">
    <property type="entry name" value="AA_permease_2"/>
    <property type="match status" value="1"/>
</dbReference>
<dbReference type="STRING" id="564198.BST17_16350"/>
<dbReference type="Gene3D" id="1.20.1740.10">
    <property type="entry name" value="Amino acid/polyamine transporter I"/>
    <property type="match status" value="1"/>
</dbReference>
<feature type="transmembrane region" description="Helical" evidence="5">
    <location>
        <begin position="148"/>
        <end position="166"/>
    </location>
</feature>
<keyword evidence="3 5" id="KW-1133">Transmembrane helix</keyword>
<dbReference type="InterPro" id="IPR002293">
    <property type="entry name" value="AA/rel_permease1"/>
</dbReference>
<feature type="transmembrane region" description="Helical" evidence="5">
    <location>
        <begin position="398"/>
        <end position="420"/>
    </location>
</feature>
<feature type="transmembrane region" description="Helical" evidence="5">
    <location>
        <begin position="324"/>
        <end position="349"/>
    </location>
</feature>
<proteinExistence type="predicted"/>
<feature type="transmembrane region" description="Helical" evidence="5">
    <location>
        <begin position="178"/>
        <end position="198"/>
    </location>
</feature>
<dbReference type="InterPro" id="IPR053153">
    <property type="entry name" value="APC_K+_Transporter"/>
</dbReference>
<dbReference type="EMBL" id="MVHJ01000012">
    <property type="protein sequence ID" value="ORA04100.1"/>
    <property type="molecule type" value="Genomic_DNA"/>
</dbReference>
<keyword evidence="7" id="KW-1185">Reference proteome</keyword>